<dbReference type="SUPFAM" id="SSF54909">
    <property type="entry name" value="Dimeric alpha+beta barrel"/>
    <property type="match status" value="1"/>
</dbReference>
<reference evidence="3 4" key="1">
    <citation type="journal article" date="2020" name="Arch. Microbiol.">
        <title>Bradyrhizobium uaiense sp. nov., a new highly efficient cowpea symbiont.</title>
        <authorList>
            <person name="Cabral Michel D."/>
            <person name="Azarias Guimaraes A."/>
            <person name="Martins da Costa E."/>
            <person name="Soares de Carvalho T."/>
            <person name="Balsanelli E."/>
            <person name="Willems A."/>
            <person name="Maltempi de Souza E."/>
            <person name="de Souza Moreira F.M."/>
        </authorList>
    </citation>
    <scope>NUCLEOTIDE SEQUENCE [LARGE SCALE GENOMIC DNA]</scope>
    <source>
        <strain evidence="3 4">UFLA 03-164</strain>
    </source>
</reference>
<accession>A0A6P1BW24</accession>
<sequence>MLYAILCYHDEDLVGSWSKEHDASVMQKLSVVQDKLAKQGKLGPVARLLPTTAATTLRKENPPLVLDGPFAETKEQLLGFYLVEGKNLDEVLDIARDLGEANPGGTYEIRPVGYFTPGSAKT</sequence>
<comment type="similarity">
    <text evidence="1">Belongs to the YciI family.</text>
</comment>
<evidence type="ECO:0000313" key="3">
    <source>
        <dbReference type="EMBL" id="NEV01823.1"/>
    </source>
</evidence>
<dbReference type="PANTHER" id="PTHR35174:SF3">
    <property type="entry name" value="BLL7171 PROTEIN"/>
    <property type="match status" value="1"/>
</dbReference>
<dbReference type="EMBL" id="VKHP01000277">
    <property type="protein sequence ID" value="NEV01823.1"/>
    <property type="molecule type" value="Genomic_DNA"/>
</dbReference>
<feature type="domain" description="YCII-related" evidence="2">
    <location>
        <begin position="1"/>
        <end position="113"/>
    </location>
</feature>
<dbReference type="RefSeq" id="WP_163161459.1">
    <property type="nucleotide sequence ID" value="NZ_VKHP01000277.1"/>
</dbReference>
<dbReference type="Gene3D" id="3.30.70.1060">
    <property type="entry name" value="Dimeric alpha+beta barrel"/>
    <property type="match status" value="1"/>
</dbReference>
<dbReference type="PANTHER" id="PTHR35174">
    <property type="entry name" value="BLL7171 PROTEIN-RELATED"/>
    <property type="match status" value="1"/>
</dbReference>
<comment type="caution">
    <text evidence="3">The sequence shown here is derived from an EMBL/GenBank/DDBJ whole genome shotgun (WGS) entry which is preliminary data.</text>
</comment>
<proteinExistence type="inferred from homology"/>
<gene>
    <name evidence="3" type="ORF">FNJ47_40200</name>
</gene>
<dbReference type="InterPro" id="IPR005545">
    <property type="entry name" value="YCII"/>
</dbReference>
<evidence type="ECO:0000259" key="2">
    <source>
        <dbReference type="Pfam" id="PF03795"/>
    </source>
</evidence>
<name>A0A6P1BW24_9BRAD</name>
<dbReference type="Pfam" id="PF03795">
    <property type="entry name" value="YCII"/>
    <property type="match status" value="1"/>
</dbReference>
<evidence type="ECO:0000256" key="1">
    <source>
        <dbReference type="ARBA" id="ARBA00007689"/>
    </source>
</evidence>
<keyword evidence="4" id="KW-1185">Reference proteome</keyword>
<organism evidence="3 4">
    <name type="scientific">Bradyrhizobium uaiense</name>
    <dbReference type="NCBI Taxonomy" id="2594946"/>
    <lineage>
        <taxon>Bacteria</taxon>
        <taxon>Pseudomonadati</taxon>
        <taxon>Pseudomonadota</taxon>
        <taxon>Alphaproteobacteria</taxon>
        <taxon>Hyphomicrobiales</taxon>
        <taxon>Nitrobacteraceae</taxon>
        <taxon>Bradyrhizobium</taxon>
    </lineage>
</organism>
<dbReference type="Proteomes" id="UP000468531">
    <property type="component" value="Unassembled WGS sequence"/>
</dbReference>
<evidence type="ECO:0000313" key="4">
    <source>
        <dbReference type="Proteomes" id="UP000468531"/>
    </source>
</evidence>
<protein>
    <submittedName>
        <fullName evidence="3">YciI family protein</fullName>
    </submittedName>
</protein>
<dbReference type="InterPro" id="IPR011008">
    <property type="entry name" value="Dimeric_a/b-barrel"/>
</dbReference>
<dbReference type="AlphaFoldDB" id="A0A6P1BW24"/>